<accession>A0A9W6GPG7</accession>
<feature type="domain" description="Rhodanese" evidence="1">
    <location>
        <begin position="15"/>
        <end position="104"/>
    </location>
</feature>
<protein>
    <recommendedName>
        <fullName evidence="1">Rhodanese domain-containing protein</fullName>
    </recommendedName>
</protein>
<gene>
    <name evidence="2" type="ORF">PM10SUCC1_38110</name>
</gene>
<dbReference type="EMBL" id="BSDY01000044">
    <property type="protein sequence ID" value="GLI58297.1"/>
    <property type="molecule type" value="Genomic_DNA"/>
</dbReference>
<dbReference type="InterPro" id="IPR050229">
    <property type="entry name" value="GlpE_sulfurtransferase"/>
</dbReference>
<keyword evidence="3" id="KW-1185">Reference proteome</keyword>
<dbReference type="Gene3D" id="3.40.250.10">
    <property type="entry name" value="Rhodanese-like domain"/>
    <property type="match status" value="1"/>
</dbReference>
<comment type="caution">
    <text evidence="2">The sequence shown here is derived from an EMBL/GenBank/DDBJ whole genome shotgun (WGS) entry which is preliminary data.</text>
</comment>
<dbReference type="RefSeq" id="WP_281838040.1">
    <property type="nucleotide sequence ID" value="NZ_BSDY01000044.1"/>
</dbReference>
<dbReference type="SUPFAM" id="SSF52821">
    <property type="entry name" value="Rhodanese/Cell cycle control phosphatase"/>
    <property type="match status" value="1"/>
</dbReference>
<evidence type="ECO:0000313" key="3">
    <source>
        <dbReference type="Proteomes" id="UP001144471"/>
    </source>
</evidence>
<reference evidence="2" key="1">
    <citation type="submission" date="2022-12" db="EMBL/GenBank/DDBJ databases">
        <title>Reference genome sequencing for broad-spectrum identification of bacterial and archaeal isolates by mass spectrometry.</title>
        <authorList>
            <person name="Sekiguchi Y."/>
            <person name="Tourlousse D.M."/>
        </authorList>
    </citation>
    <scope>NUCLEOTIDE SEQUENCE</scope>
    <source>
        <strain evidence="2">10succ1</strain>
    </source>
</reference>
<evidence type="ECO:0000259" key="1">
    <source>
        <dbReference type="PROSITE" id="PS50206"/>
    </source>
</evidence>
<dbReference type="Proteomes" id="UP001144471">
    <property type="component" value="Unassembled WGS sequence"/>
</dbReference>
<dbReference type="CDD" id="cd00158">
    <property type="entry name" value="RHOD"/>
    <property type="match status" value="1"/>
</dbReference>
<name>A0A9W6GPG7_9FUSO</name>
<dbReference type="AlphaFoldDB" id="A0A9W6GPG7"/>
<organism evidence="2 3">
    <name type="scientific">Propionigenium maris DSM 9537</name>
    <dbReference type="NCBI Taxonomy" id="1123000"/>
    <lineage>
        <taxon>Bacteria</taxon>
        <taxon>Fusobacteriati</taxon>
        <taxon>Fusobacteriota</taxon>
        <taxon>Fusobacteriia</taxon>
        <taxon>Fusobacteriales</taxon>
        <taxon>Fusobacteriaceae</taxon>
        <taxon>Propionigenium</taxon>
    </lineage>
</organism>
<dbReference type="PROSITE" id="PS50206">
    <property type="entry name" value="RHODANESE_3"/>
    <property type="match status" value="1"/>
</dbReference>
<dbReference type="InterPro" id="IPR001763">
    <property type="entry name" value="Rhodanese-like_dom"/>
</dbReference>
<proteinExistence type="predicted"/>
<evidence type="ECO:0000313" key="2">
    <source>
        <dbReference type="EMBL" id="GLI58297.1"/>
    </source>
</evidence>
<sequence length="104" mass="12116">MYRDIGVEEARKLIEAGNLTVLDVRLREDWEREKLPGAINIFFGEYDFEEEADELLKDKPCLVYCKVGVGSLKAINMMEDLDFEELYHMAGGIDKWKEMGYETE</sequence>
<dbReference type="SMART" id="SM00450">
    <property type="entry name" value="RHOD"/>
    <property type="match status" value="1"/>
</dbReference>
<dbReference type="InterPro" id="IPR036873">
    <property type="entry name" value="Rhodanese-like_dom_sf"/>
</dbReference>
<dbReference type="PANTHER" id="PTHR43031:SF1">
    <property type="entry name" value="PYRIDINE NUCLEOTIDE-DISULPHIDE OXIDOREDUCTASE"/>
    <property type="match status" value="1"/>
</dbReference>
<dbReference type="Pfam" id="PF00581">
    <property type="entry name" value="Rhodanese"/>
    <property type="match status" value="1"/>
</dbReference>
<dbReference type="PANTHER" id="PTHR43031">
    <property type="entry name" value="FAD-DEPENDENT OXIDOREDUCTASE"/>
    <property type="match status" value="1"/>
</dbReference>